<dbReference type="GO" id="GO:1903373">
    <property type="term" value="P:positive regulation of endoplasmic reticulum tubular network organization"/>
    <property type="evidence" value="ECO:0007669"/>
    <property type="project" value="UniProtKB-UniRule"/>
</dbReference>
<evidence type="ECO:0000313" key="9">
    <source>
        <dbReference type="EMBL" id="NWX28284.1"/>
    </source>
</evidence>
<comment type="subcellular location">
    <subcellularLocation>
        <location evidence="1 5">Endoplasmic reticulum membrane</location>
        <topology evidence="1 5">Multi-pass membrane protein</topology>
        <orientation evidence="1 5">Cytoplasmic side</orientation>
    </subcellularLocation>
</comment>
<keyword evidence="10" id="KW-1185">Reference proteome</keyword>
<organism evidence="9 10">
    <name type="scientific">Notiomystis cincta</name>
    <dbReference type="NCBI Taxonomy" id="366454"/>
    <lineage>
        <taxon>Eukaryota</taxon>
        <taxon>Metazoa</taxon>
        <taxon>Chordata</taxon>
        <taxon>Craniata</taxon>
        <taxon>Vertebrata</taxon>
        <taxon>Euteleostomi</taxon>
        <taxon>Archelosauria</taxon>
        <taxon>Archosauria</taxon>
        <taxon>Dinosauria</taxon>
        <taxon>Saurischia</taxon>
        <taxon>Theropoda</taxon>
        <taxon>Coelurosauria</taxon>
        <taxon>Aves</taxon>
        <taxon>Neognathae</taxon>
        <taxon>Neoaves</taxon>
        <taxon>Telluraves</taxon>
        <taxon>Australaves</taxon>
        <taxon>Passeriformes</taxon>
        <taxon>Notiomystidae</taxon>
        <taxon>Notiomystis</taxon>
    </lineage>
</organism>
<keyword evidence="5" id="KW-0479">Metal-binding</keyword>
<evidence type="ECO:0000256" key="5">
    <source>
        <dbReference type="RuleBase" id="RU367073"/>
    </source>
</evidence>
<keyword evidence="5" id="KW-1133">Transmembrane helix</keyword>
<feature type="compositionally biased region" description="Acidic residues" evidence="7">
    <location>
        <begin position="346"/>
        <end position="362"/>
    </location>
</feature>
<keyword evidence="5" id="KW-0862">Zinc</keyword>
<evidence type="ECO:0000256" key="3">
    <source>
        <dbReference type="ARBA" id="ARBA00047002"/>
    </source>
</evidence>
<dbReference type="EMBL" id="VZRX01005615">
    <property type="protein sequence ID" value="NWX28284.1"/>
    <property type="molecule type" value="Genomic_DNA"/>
</dbReference>
<evidence type="ECO:0000313" key="10">
    <source>
        <dbReference type="Proteomes" id="UP000579558"/>
    </source>
</evidence>
<proteinExistence type="inferred from homology"/>
<gene>
    <name evidence="9" type="primary">Lnpk</name>
    <name evidence="9" type="ORF">NOTCIN_R13435</name>
</gene>
<feature type="compositionally biased region" description="Low complexity" evidence="7">
    <location>
        <begin position="385"/>
        <end position="400"/>
    </location>
</feature>
<feature type="transmembrane region" description="Helical" evidence="5">
    <location>
        <begin position="35"/>
        <end position="57"/>
    </location>
</feature>
<dbReference type="InterPro" id="IPR019273">
    <property type="entry name" value="Lunapark_Znf"/>
</dbReference>
<feature type="region of interest" description="Disordered" evidence="7">
    <location>
        <begin position="136"/>
        <end position="193"/>
    </location>
</feature>
<dbReference type="GO" id="GO:0042802">
    <property type="term" value="F:identical protein binding"/>
    <property type="evidence" value="ECO:0007669"/>
    <property type="project" value="UniProtKB-UniRule"/>
</dbReference>
<dbReference type="InterPro" id="IPR040115">
    <property type="entry name" value="Lnp"/>
</dbReference>
<feature type="non-terminal residue" evidence="9">
    <location>
        <position position="410"/>
    </location>
</feature>
<evidence type="ECO:0000256" key="4">
    <source>
        <dbReference type="ARBA" id="ARBA00049772"/>
    </source>
</evidence>
<evidence type="ECO:0000256" key="1">
    <source>
        <dbReference type="ARBA" id="ARBA00004215"/>
    </source>
</evidence>
<dbReference type="Proteomes" id="UP000579558">
    <property type="component" value="Unassembled WGS sequence"/>
</dbReference>
<dbReference type="PANTHER" id="PTHR22166:SF12">
    <property type="entry name" value="ENDOPLASMIC RETICULUM JUNCTION FORMATION PROTEIN LUNAPARK"/>
    <property type="match status" value="1"/>
</dbReference>
<comment type="subunit">
    <text evidence="3 5">Homodimer; homodimerization requires the C4-type zinc finger motif and decreases during mitosis in a phosphorylation-dependent manner.</text>
</comment>
<comment type="similarity">
    <text evidence="2 5">Belongs to the lunapark family.</text>
</comment>
<comment type="domain">
    <text evidence="5">The C4-type zinc finger motif is necessary both for its ER three-way tubular junction localization and formation.</text>
</comment>
<dbReference type="GO" id="GO:0071788">
    <property type="term" value="P:endoplasmic reticulum tubular network maintenance"/>
    <property type="evidence" value="ECO:0007669"/>
    <property type="project" value="UniProtKB-UniRule"/>
</dbReference>
<comment type="function">
    <text evidence="5">Plays a role in determining ER morphology.</text>
</comment>
<feature type="compositionally biased region" description="Pro residues" evidence="7">
    <location>
        <begin position="170"/>
        <end position="187"/>
    </location>
</feature>
<keyword evidence="6" id="KW-0175">Coiled coil</keyword>
<evidence type="ECO:0000256" key="2">
    <source>
        <dbReference type="ARBA" id="ARBA00009940"/>
    </source>
</evidence>
<keyword evidence="5" id="KW-0472">Membrane</keyword>
<feature type="region of interest" description="Disordered" evidence="7">
    <location>
        <begin position="208"/>
        <end position="242"/>
    </location>
</feature>
<dbReference type="OrthoDB" id="1725934at2759"/>
<comment type="caution">
    <text evidence="9">The sequence shown here is derived from an EMBL/GenBank/DDBJ whole genome shotgun (WGS) entry which is preliminary data.</text>
</comment>
<dbReference type="GO" id="GO:0098826">
    <property type="term" value="C:endoplasmic reticulum tubular network membrane"/>
    <property type="evidence" value="ECO:0007669"/>
    <property type="project" value="UniProtKB-UniRule"/>
</dbReference>
<keyword evidence="5" id="KW-0256">Endoplasmic reticulum</keyword>
<feature type="domain" description="Lunapark zinc ribbon" evidence="8">
    <location>
        <begin position="249"/>
        <end position="299"/>
    </location>
</feature>
<evidence type="ECO:0000256" key="6">
    <source>
        <dbReference type="SAM" id="Coils"/>
    </source>
</evidence>
<name>A0A7K6UZM4_9PASS</name>
<keyword evidence="5" id="KW-0812">Transmembrane</keyword>
<feature type="region of interest" description="Disordered" evidence="7">
    <location>
        <begin position="306"/>
        <end position="410"/>
    </location>
</feature>
<feature type="coiled-coil region" evidence="6">
    <location>
        <begin position="95"/>
        <end position="122"/>
    </location>
</feature>
<reference evidence="9 10" key="1">
    <citation type="submission" date="2019-09" db="EMBL/GenBank/DDBJ databases">
        <title>Bird 10,000 Genomes (B10K) Project - Family phase.</title>
        <authorList>
            <person name="Zhang G."/>
        </authorList>
    </citation>
    <scope>NUCLEOTIDE SEQUENCE [LARGE SCALE GENOMIC DNA]</scope>
    <source>
        <strain evidence="9">B10K-DU-029-75</strain>
    </source>
</reference>
<evidence type="ECO:0000259" key="8">
    <source>
        <dbReference type="Pfam" id="PF10058"/>
    </source>
</evidence>
<feature type="transmembrane region" description="Helical" evidence="5">
    <location>
        <begin position="69"/>
        <end position="91"/>
    </location>
</feature>
<dbReference type="PANTHER" id="PTHR22166">
    <property type="entry name" value="ENDOPLASMIC RETICULUM JUNCTION FORMATION PROTEIN LUNAPARK"/>
    <property type="match status" value="1"/>
</dbReference>
<evidence type="ECO:0000256" key="7">
    <source>
        <dbReference type="SAM" id="MobiDB-lite"/>
    </source>
</evidence>
<sequence>KQAKPSTVEVLEKIDKEIQTLEEFREKNQRLQKLWVGRLLLYSSLLYLITCLIVYLWCLPDEWTARLTMTLPFFAFPLIIWCIRTLLIFFFSKRTERNNDALEDLKSQKKKILEEVMEKETYKNAKLILERFDPGSSAKETELPSAGTSATPRPGQEIRQRTAAHRNASTPPPATPKPGSPKSPLPASPGLQRETAAPSGLLERAAVPSLQSNVLPRRPGSPATSVPGMGLHPPGPPLARPVLPRERGVVDRVIEYLVGDGPQNRYALICQQCFSHNGMALKEEFEYIAFRCAYCFFLNPARKTRPQAPRLPDFSFEKKQSTELRSVTEPVEPRESQPQETQQATESEDDAAQDLETNDTDDNTPSSEHLNDKLAEEVENEEAENISTTEETISESTSAEQSEESVIKAE</sequence>
<dbReference type="GO" id="GO:0008270">
    <property type="term" value="F:zinc ion binding"/>
    <property type="evidence" value="ECO:0007669"/>
    <property type="project" value="UniProtKB-KW"/>
</dbReference>
<accession>A0A7K6UZM4</accession>
<protein>
    <recommendedName>
        <fullName evidence="4 5">Endoplasmic reticulum junction formation protein lunapark</fullName>
    </recommendedName>
</protein>
<feature type="non-terminal residue" evidence="9">
    <location>
        <position position="1"/>
    </location>
</feature>
<keyword evidence="5" id="KW-0863">Zinc-finger</keyword>
<dbReference type="Pfam" id="PF10058">
    <property type="entry name" value="Zn_ribbon_10"/>
    <property type="match status" value="1"/>
</dbReference>
<dbReference type="AlphaFoldDB" id="A0A7K6UZM4"/>